<protein>
    <recommendedName>
        <fullName evidence="1">RNase H type-1 domain-containing protein</fullName>
    </recommendedName>
</protein>
<sequence length="502" mass="54947">MFRPSQTIFKSSSQASSLLGRVSQCSNAISGLGFVARRRFYLGVVEPTITYTAPICSDVAKLRIGKASLRSTQRKFCIHAIRGFHTVPTLTAIALLCILPLNLKVVLLSSLLRPPDTLPFTPESPLPLFAECFAFRTALSDLCSLPPSLSTAISSDRISLLSALSFPFPHSPHPLVAQCQTLFPSSNLTLHWVKGHSGNPGNCQADTLAKDEFILARPSFFLKLGLTPSSLSSSHSFLLPSTAIATSLLTGHTFIAAFIDPTCPHCNQAPETIDHIFFDCPNLDSLRAIFFHKCLTDLGLIPTSLPQLFSSGKAWALALDLATQSNSRSACSSPPLSLTFPRGGRNAVSWPAILESFGSGVDLLSSDSQTLQLQLLDENMNILKVNNASGWFTIIVPRKSSSSSDTEDGLPEPTYVQPLLKPYEDMMYHQVIVDKADSAVNLEIHPERPDADLLIFLRHRAKPLPHRYDLMVPLRSLTPNSNGHSSSTRLHEFYIFATRRPD</sequence>
<reference evidence="2 3" key="1">
    <citation type="submission" date="2022-01" db="EMBL/GenBank/DDBJ databases">
        <title>A chromosomal length assembly of Cordylochernes scorpioides.</title>
        <authorList>
            <person name="Zeh D."/>
            <person name="Zeh J."/>
        </authorList>
    </citation>
    <scope>NUCLEOTIDE SEQUENCE [LARGE SCALE GENOMIC DNA]</scope>
    <source>
        <strain evidence="2">IN4F17</strain>
        <tissue evidence="2">Whole Body</tissue>
    </source>
</reference>
<dbReference type="InterPro" id="IPR036397">
    <property type="entry name" value="RNaseH_sf"/>
</dbReference>
<keyword evidence="3" id="KW-1185">Reference proteome</keyword>
<name>A0ABY6K583_9ARAC</name>
<proteinExistence type="predicted"/>
<gene>
    <name evidence="2" type="ORF">LAZ67_2002887</name>
</gene>
<organism evidence="2 3">
    <name type="scientific">Cordylochernes scorpioides</name>
    <dbReference type="NCBI Taxonomy" id="51811"/>
    <lineage>
        <taxon>Eukaryota</taxon>
        <taxon>Metazoa</taxon>
        <taxon>Ecdysozoa</taxon>
        <taxon>Arthropoda</taxon>
        <taxon>Chelicerata</taxon>
        <taxon>Arachnida</taxon>
        <taxon>Pseudoscorpiones</taxon>
        <taxon>Cheliferoidea</taxon>
        <taxon>Chernetidae</taxon>
        <taxon>Cordylochernes</taxon>
    </lineage>
</organism>
<feature type="domain" description="RNase H type-1" evidence="1">
    <location>
        <begin position="177"/>
        <end position="212"/>
    </location>
</feature>
<dbReference type="Gene3D" id="3.30.420.10">
    <property type="entry name" value="Ribonuclease H-like superfamily/Ribonuclease H"/>
    <property type="match status" value="1"/>
</dbReference>
<dbReference type="InterPro" id="IPR002156">
    <property type="entry name" value="RNaseH_domain"/>
</dbReference>
<evidence type="ECO:0000313" key="3">
    <source>
        <dbReference type="Proteomes" id="UP001235939"/>
    </source>
</evidence>
<dbReference type="Proteomes" id="UP001235939">
    <property type="component" value="Chromosome 02"/>
</dbReference>
<evidence type="ECO:0000259" key="1">
    <source>
        <dbReference type="Pfam" id="PF00075"/>
    </source>
</evidence>
<dbReference type="EMBL" id="CP092864">
    <property type="protein sequence ID" value="UYV63028.1"/>
    <property type="molecule type" value="Genomic_DNA"/>
</dbReference>
<evidence type="ECO:0000313" key="2">
    <source>
        <dbReference type="EMBL" id="UYV63028.1"/>
    </source>
</evidence>
<dbReference type="Pfam" id="PF00075">
    <property type="entry name" value="RNase_H"/>
    <property type="match status" value="1"/>
</dbReference>
<accession>A0ABY6K583</accession>
<dbReference type="InterPro" id="IPR012337">
    <property type="entry name" value="RNaseH-like_sf"/>
</dbReference>
<dbReference type="SUPFAM" id="SSF53098">
    <property type="entry name" value="Ribonuclease H-like"/>
    <property type="match status" value="1"/>
</dbReference>